<protein>
    <submittedName>
        <fullName evidence="2">Uncharacterized protein</fullName>
    </submittedName>
</protein>
<proteinExistence type="predicted"/>
<organism evidence="2 3">
    <name type="scientific">Pseudomonas guineae</name>
    <dbReference type="NCBI Taxonomy" id="425504"/>
    <lineage>
        <taxon>Bacteria</taxon>
        <taxon>Pseudomonadati</taxon>
        <taxon>Pseudomonadota</taxon>
        <taxon>Gammaproteobacteria</taxon>
        <taxon>Pseudomonadales</taxon>
        <taxon>Pseudomonadaceae</taxon>
        <taxon>Pseudomonas</taxon>
    </lineage>
</organism>
<reference evidence="3" key="1">
    <citation type="submission" date="2016-10" db="EMBL/GenBank/DDBJ databases">
        <authorList>
            <person name="Varghese N."/>
            <person name="Submissions S."/>
        </authorList>
    </citation>
    <scope>NUCLEOTIDE SEQUENCE [LARGE SCALE GENOMIC DNA]</scope>
    <source>
        <strain evidence="3">LMG 24016</strain>
    </source>
</reference>
<sequence length="41" mass="4431">MNTEYGLNTALVMAGMMLLGLAWWGWLQSGLAFLQLGLGVC</sequence>
<dbReference type="STRING" id="425504.SAMN05216206_2225"/>
<keyword evidence="1" id="KW-0812">Transmembrane</keyword>
<keyword evidence="1" id="KW-1133">Transmembrane helix</keyword>
<dbReference type="Proteomes" id="UP000243606">
    <property type="component" value="Unassembled WGS sequence"/>
</dbReference>
<accession>A0A1I3I4D8</accession>
<keyword evidence="1" id="KW-0472">Membrane</keyword>
<feature type="transmembrane region" description="Helical" evidence="1">
    <location>
        <begin position="7"/>
        <end position="26"/>
    </location>
</feature>
<gene>
    <name evidence="2" type="ORF">SAMN05216206_2225</name>
</gene>
<name>A0A1I3I4D8_9PSED</name>
<dbReference type="EMBL" id="FOQL01000002">
    <property type="protein sequence ID" value="SFI42836.1"/>
    <property type="molecule type" value="Genomic_DNA"/>
</dbReference>
<evidence type="ECO:0000256" key="1">
    <source>
        <dbReference type="SAM" id="Phobius"/>
    </source>
</evidence>
<keyword evidence="3" id="KW-1185">Reference proteome</keyword>
<dbReference type="AlphaFoldDB" id="A0A1I3I4D8"/>
<dbReference type="RefSeq" id="WP_279626727.1">
    <property type="nucleotide sequence ID" value="NZ_CAXBNE010000108.1"/>
</dbReference>
<evidence type="ECO:0000313" key="2">
    <source>
        <dbReference type="EMBL" id="SFI42836.1"/>
    </source>
</evidence>
<evidence type="ECO:0000313" key="3">
    <source>
        <dbReference type="Proteomes" id="UP000243606"/>
    </source>
</evidence>